<evidence type="ECO:0000313" key="1">
    <source>
        <dbReference type="EMBL" id="ASP20652.1"/>
    </source>
</evidence>
<keyword evidence="2" id="KW-1185">Reference proteome</keyword>
<dbReference type="KEGG" id="aht:ANTHELSMS3_01967"/>
<name>A0A222E3C6_9RHOB</name>
<dbReference type="Proteomes" id="UP000203589">
    <property type="component" value="Chromosome"/>
</dbReference>
<accession>A0A222E3C6</accession>
<reference evidence="1 2" key="1">
    <citation type="submission" date="2017-07" db="EMBL/GenBank/DDBJ databases">
        <title>Genome Sequence of Antarctobacter heliothermus Strain SMS3 Isolated from a culture of the Diatom Skeletonema marinoi.</title>
        <authorList>
            <person name="Topel M."/>
            <person name="Pinder M.I.M."/>
            <person name="Johansson O.N."/>
            <person name="Kourtchenko O."/>
            <person name="Godhe A."/>
            <person name="Clarke A.K."/>
        </authorList>
    </citation>
    <scope>NUCLEOTIDE SEQUENCE [LARGE SCALE GENOMIC DNA]</scope>
    <source>
        <strain evidence="1 2">SMS3</strain>
    </source>
</reference>
<protein>
    <submittedName>
        <fullName evidence="1">Short-chain dehydrogenase</fullName>
    </submittedName>
</protein>
<proteinExistence type="predicted"/>
<dbReference type="EMBL" id="CP022540">
    <property type="protein sequence ID" value="ASP20652.1"/>
    <property type="molecule type" value="Genomic_DNA"/>
</dbReference>
<gene>
    <name evidence="1" type="ORF">ANTHELSMS3_01967</name>
</gene>
<sequence>MIVKIVALFLAFIAVLGFFGKLRVPGARQLGQLRDRARLKAKKCPHCGRHKIGKGPCDCRKGKT</sequence>
<dbReference type="AlphaFoldDB" id="A0A222E3C6"/>
<evidence type="ECO:0000313" key="2">
    <source>
        <dbReference type="Proteomes" id="UP000203589"/>
    </source>
</evidence>
<organism evidence="1 2">
    <name type="scientific">Antarctobacter heliothermus</name>
    <dbReference type="NCBI Taxonomy" id="74033"/>
    <lineage>
        <taxon>Bacteria</taxon>
        <taxon>Pseudomonadati</taxon>
        <taxon>Pseudomonadota</taxon>
        <taxon>Alphaproteobacteria</taxon>
        <taxon>Rhodobacterales</taxon>
        <taxon>Roseobacteraceae</taxon>
        <taxon>Antarctobacter</taxon>
    </lineage>
</organism>